<gene>
    <name evidence="2" type="ORF">NAEGRDRAFT_74007</name>
</gene>
<name>D2VXY9_NAEGR</name>
<organism evidence="3">
    <name type="scientific">Naegleria gruberi</name>
    <name type="common">Amoeba</name>
    <dbReference type="NCBI Taxonomy" id="5762"/>
    <lineage>
        <taxon>Eukaryota</taxon>
        <taxon>Discoba</taxon>
        <taxon>Heterolobosea</taxon>
        <taxon>Tetramitia</taxon>
        <taxon>Eutetramitia</taxon>
        <taxon>Vahlkampfiidae</taxon>
        <taxon>Naegleria</taxon>
    </lineage>
</organism>
<keyword evidence="3" id="KW-1185">Reference proteome</keyword>
<reference evidence="2 3" key="1">
    <citation type="journal article" date="2010" name="Cell">
        <title>The genome of Naegleria gruberi illuminates early eukaryotic versatility.</title>
        <authorList>
            <person name="Fritz-Laylin L.K."/>
            <person name="Prochnik S.E."/>
            <person name="Ginger M.L."/>
            <person name="Dacks J.B."/>
            <person name="Carpenter M.L."/>
            <person name="Field M.C."/>
            <person name="Kuo A."/>
            <person name="Paredez A."/>
            <person name="Chapman J."/>
            <person name="Pham J."/>
            <person name="Shu S."/>
            <person name="Neupane R."/>
            <person name="Cipriano M."/>
            <person name="Mancuso J."/>
            <person name="Tu H."/>
            <person name="Salamov A."/>
            <person name="Lindquist E."/>
            <person name="Shapiro H."/>
            <person name="Lucas S."/>
            <person name="Grigoriev I.V."/>
            <person name="Cande W.Z."/>
            <person name="Fulton C."/>
            <person name="Rokhsar D.S."/>
            <person name="Dawson S.C."/>
        </authorList>
    </citation>
    <scope>NUCLEOTIDE SEQUENCE [LARGE SCALE GENOMIC DNA]</scope>
    <source>
        <strain evidence="2 3">NEG-M</strain>
    </source>
</reference>
<sequence>MSSSSDNNSSSESSTTTSEIESSSSSSLSTTTSTTTDNNKQIYRTWIKKQQVPLGCSILQLFVKENDIIEINQPLFEYKVYNVNHNGVIGDRVGVFLASIYKNLKNNSLCKAKIVKILMSNQSDLISQTNPYHITQENQRIVLHIQYIDTSVKEEITNQDFEPQVPTYTLL</sequence>
<protein>
    <submittedName>
        <fullName evidence="2">Predicted protein</fullName>
    </submittedName>
</protein>
<feature type="region of interest" description="Disordered" evidence="1">
    <location>
        <begin position="1"/>
        <end position="36"/>
    </location>
</feature>
<dbReference type="GeneID" id="8863516"/>
<dbReference type="InParanoid" id="D2VXY9"/>
<dbReference type="OrthoDB" id="10257496at2759"/>
<dbReference type="AlphaFoldDB" id="D2VXY9"/>
<dbReference type="OMA" id="QTHRTWI"/>
<dbReference type="KEGG" id="ngr:NAEGRDRAFT_74007"/>
<dbReference type="RefSeq" id="XP_002671066.1">
    <property type="nucleotide sequence ID" value="XM_002671020.1"/>
</dbReference>
<dbReference type="Proteomes" id="UP000006671">
    <property type="component" value="Unassembled WGS sequence"/>
</dbReference>
<evidence type="ECO:0000313" key="2">
    <source>
        <dbReference type="EMBL" id="EFC38322.1"/>
    </source>
</evidence>
<evidence type="ECO:0000313" key="3">
    <source>
        <dbReference type="Proteomes" id="UP000006671"/>
    </source>
</evidence>
<dbReference type="EMBL" id="GG738909">
    <property type="protein sequence ID" value="EFC38322.1"/>
    <property type="molecule type" value="Genomic_DNA"/>
</dbReference>
<dbReference type="VEuPathDB" id="AmoebaDB:NAEGRDRAFT_74007"/>
<accession>D2VXY9</accession>
<proteinExistence type="predicted"/>
<evidence type="ECO:0000256" key="1">
    <source>
        <dbReference type="SAM" id="MobiDB-lite"/>
    </source>
</evidence>